<dbReference type="STRING" id="1410606.T478_0425"/>
<name>A0A0A7V024_9ARCH</name>
<evidence type="ECO:0000313" key="2">
    <source>
        <dbReference type="EMBL" id="PTL87638.1"/>
    </source>
</evidence>
<dbReference type="Proteomes" id="UP000030944">
    <property type="component" value="Chromosome"/>
</dbReference>
<reference evidence="2 4" key="4">
    <citation type="submission" date="2018-04" db="EMBL/GenBank/DDBJ databases">
        <title>Transcriptomics of ammonia oxidizing archaea.</title>
        <authorList>
            <person name="Carini P."/>
        </authorList>
    </citation>
    <scope>NUCLEOTIDE SEQUENCE [LARGE SCALE GENOMIC DNA]</scope>
    <source>
        <strain evidence="2 4">U25</strain>
    </source>
</reference>
<dbReference type="Proteomes" id="UP000241022">
    <property type="component" value="Unassembled WGS sequence"/>
</dbReference>
<evidence type="ECO:0000313" key="3">
    <source>
        <dbReference type="Proteomes" id="UP000030944"/>
    </source>
</evidence>
<reference evidence="2" key="2">
    <citation type="submission" date="2016-05" db="EMBL/GenBank/DDBJ databases">
        <authorList>
            <person name="Lavstsen T."/>
            <person name="Jespersen J.S."/>
        </authorList>
    </citation>
    <scope>NUCLEOTIDE SEQUENCE [LARGE SCALE GENOMIC DNA]</scope>
    <source>
        <strain evidence="2">U25</strain>
    </source>
</reference>
<dbReference type="AlphaFoldDB" id="A0A0A7V024"/>
<proteinExistence type="predicted"/>
<dbReference type="OrthoDB" id="12053at2157"/>
<dbReference type="RefSeq" id="WP_048104798.1">
    <property type="nucleotide sequence ID" value="NZ_CP007026.1"/>
</dbReference>
<sequence>MDERIIKILEKKISETKTENNKTKEIVDKFSNFDSISFSSGILIGRLLNSFYYQHRRVLKRDPTDTEFTEFLEFLKKEFT</sequence>
<dbReference type="EMBL" id="CP007026">
    <property type="protein sequence ID" value="AJA92208.1"/>
    <property type="molecule type" value="Genomic_DNA"/>
</dbReference>
<evidence type="ECO:0000313" key="4">
    <source>
        <dbReference type="Proteomes" id="UP000241022"/>
    </source>
</evidence>
<evidence type="ECO:0000313" key="1">
    <source>
        <dbReference type="EMBL" id="AJA92208.1"/>
    </source>
</evidence>
<organism evidence="1 3">
    <name type="scientific">Candidatus Nitrosopelagicus brevis</name>
    <dbReference type="NCBI Taxonomy" id="1410606"/>
    <lineage>
        <taxon>Archaea</taxon>
        <taxon>Nitrososphaerota</taxon>
    </lineage>
</organism>
<gene>
    <name evidence="2" type="ORF">A7X95_07175</name>
    <name evidence="1" type="ORF">T478_0425</name>
</gene>
<accession>A0A0A7V024</accession>
<dbReference type="KEGG" id="nbv:T478_0425"/>
<dbReference type="EMBL" id="LXWN01000002">
    <property type="protein sequence ID" value="PTL87638.1"/>
    <property type="molecule type" value="Genomic_DNA"/>
</dbReference>
<reference evidence="1 3" key="1">
    <citation type="journal article" date="2015" name="Proc. Natl. Acad. Sci. U.S.A.">
        <title>Genomic and proteomic characterization of "Candidatus Nitrosopelagicus brevis": An ammonia-oxidizing archaeon from the open ocean.</title>
        <authorList>
            <person name="Santoro A.E."/>
            <person name="Dupont C.L."/>
            <person name="Richter R.A."/>
            <person name="Craig M.T."/>
            <person name="Carini P."/>
            <person name="McIlvin M.R."/>
            <person name="Yang Y."/>
            <person name="Orsi W.D."/>
            <person name="Moran D.M."/>
            <person name="Saito M.A."/>
        </authorList>
    </citation>
    <scope>NUCLEOTIDE SEQUENCE [LARGE SCALE GENOMIC DNA]</scope>
    <source>
        <strain evidence="1">CN25</strain>
        <strain evidence="3">V2</strain>
    </source>
</reference>
<protein>
    <submittedName>
        <fullName evidence="1">Uncharacterized protein</fullName>
    </submittedName>
</protein>
<dbReference type="GeneID" id="24816320"/>
<keyword evidence="4" id="KW-1185">Reference proteome</keyword>
<reference evidence="4" key="3">
    <citation type="submission" date="2016-05" db="EMBL/GenBank/DDBJ databases">
        <authorList>
            <person name="Dupont C."/>
            <person name="Santoro A."/>
        </authorList>
    </citation>
    <scope>NUCLEOTIDE SEQUENCE [LARGE SCALE GENOMIC DNA]</scope>
    <source>
        <strain evidence="4">U25</strain>
    </source>
</reference>
<dbReference type="HOGENOM" id="CLU_2490609_0_0_2"/>